<keyword evidence="1" id="KW-0472">Membrane</keyword>
<dbReference type="RefSeq" id="WP_046135515.1">
    <property type="nucleotide sequence ID" value="NZ_FQVC01000017.1"/>
</dbReference>
<dbReference type="AlphaFoldDB" id="A0A0F5LP88"/>
<dbReference type="InterPro" id="IPR009325">
    <property type="entry name" value="DUF983"/>
</dbReference>
<gene>
    <name evidence="3" type="ORF">SAMN02745223_03887</name>
    <name evidence="2" type="ORF">VW29_12090</name>
</gene>
<dbReference type="STRING" id="1121477.SAMN02745223_03887"/>
<dbReference type="Proteomes" id="UP000033608">
    <property type="component" value="Unassembled WGS sequence"/>
</dbReference>
<organism evidence="2 4">
    <name type="scientific">Devosia limi DSM 17137</name>
    <dbReference type="NCBI Taxonomy" id="1121477"/>
    <lineage>
        <taxon>Bacteria</taxon>
        <taxon>Pseudomonadati</taxon>
        <taxon>Pseudomonadota</taxon>
        <taxon>Alphaproteobacteria</taxon>
        <taxon>Hyphomicrobiales</taxon>
        <taxon>Devosiaceae</taxon>
        <taxon>Devosia</taxon>
    </lineage>
</organism>
<reference evidence="2 4" key="1">
    <citation type="submission" date="2015-03" db="EMBL/GenBank/DDBJ databases">
        <authorList>
            <person name="Hassan Y.I."/>
            <person name="Lepp D."/>
            <person name="Zhou T."/>
        </authorList>
    </citation>
    <scope>NUCLEOTIDE SEQUENCE [LARGE SCALE GENOMIC DNA]</scope>
    <source>
        <strain evidence="2 4">DSM 17137</strain>
    </source>
</reference>
<evidence type="ECO:0000256" key="1">
    <source>
        <dbReference type="SAM" id="Phobius"/>
    </source>
</evidence>
<name>A0A0F5LP88_9HYPH</name>
<dbReference type="Proteomes" id="UP000184533">
    <property type="component" value="Unassembled WGS sequence"/>
</dbReference>
<feature type="transmembrane region" description="Helical" evidence="1">
    <location>
        <begin position="83"/>
        <end position="103"/>
    </location>
</feature>
<dbReference type="EMBL" id="FQVC01000017">
    <property type="protein sequence ID" value="SHF91794.1"/>
    <property type="molecule type" value="Genomic_DNA"/>
</dbReference>
<sequence length="121" mass="12903">MTPVQPPASALVTGLLCRCPNCGQGKLFKGYLKVAESCAICGLDLKFADSGDGPAIFVIFLVSPIIIILALIVGAVFNPPPYVHLMLWIPATIVLSLALLPPFKGVLVALQYRHDAHEGHQ</sequence>
<keyword evidence="4" id="KW-1185">Reference proteome</keyword>
<feature type="transmembrane region" description="Helical" evidence="1">
    <location>
        <begin position="55"/>
        <end position="77"/>
    </location>
</feature>
<accession>A0A0F5LP88</accession>
<evidence type="ECO:0000313" key="2">
    <source>
        <dbReference type="EMBL" id="KKB84113.1"/>
    </source>
</evidence>
<dbReference type="OrthoDB" id="9799456at2"/>
<dbReference type="PATRIC" id="fig|1121477.3.peg.3572"/>
<reference evidence="3 5" key="2">
    <citation type="submission" date="2016-11" db="EMBL/GenBank/DDBJ databases">
        <authorList>
            <person name="Jaros S."/>
            <person name="Januszkiewicz K."/>
            <person name="Wedrychowicz H."/>
        </authorList>
    </citation>
    <scope>NUCLEOTIDE SEQUENCE [LARGE SCALE GENOMIC DNA]</scope>
    <source>
        <strain evidence="3 5">DSM 17137</strain>
    </source>
</reference>
<evidence type="ECO:0000313" key="4">
    <source>
        <dbReference type="Proteomes" id="UP000033608"/>
    </source>
</evidence>
<dbReference type="EMBL" id="LAJF01000083">
    <property type="protein sequence ID" value="KKB84113.1"/>
    <property type="molecule type" value="Genomic_DNA"/>
</dbReference>
<protein>
    <submittedName>
        <fullName evidence="2">Membrane protein</fullName>
    </submittedName>
</protein>
<dbReference type="Pfam" id="PF06170">
    <property type="entry name" value="DUF983"/>
    <property type="match status" value="1"/>
</dbReference>
<keyword evidence="1" id="KW-1133">Transmembrane helix</keyword>
<evidence type="ECO:0000313" key="5">
    <source>
        <dbReference type="Proteomes" id="UP000184533"/>
    </source>
</evidence>
<evidence type="ECO:0000313" key="3">
    <source>
        <dbReference type="EMBL" id="SHF91794.1"/>
    </source>
</evidence>
<proteinExistence type="predicted"/>
<keyword evidence="1" id="KW-0812">Transmembrane</keyword>